<organism evidence="2 3">
    <name type="scientific">Aspergillus leporis</name>
    <dbReference type="NCBI Taxonomy" id="41062"/>
    <lineage>
        <taxon>Eukaryota</taxon>
        <taxon>Fungi</taxon>
        <taxon>Dikarya</taxon>
        <taxon>Ascomycota</taxon>
        <taxon>Pezizomycotina</taxon>
        <taxon>Eurotiomycetes</taxon>
        <taxon>Eurotiomycetidae</taxon>
        <taxon>Eurotiales</taxon>
        <taxon>Aspergillaceae</taxon>
        <taxon>Aspergillus</taxon>
        <taxon>Aspergillus subgen. Circumdati</taxon>
    </lineage>
</organism>
<protein>
    <recommendedName>
        <fullName evidence="1">DUF7587 domain-containing protein</fullName>
    </recommendedName>
</protein>
<feature type="domain" description="DUF7587" evidence="1">
    <location>
        <begin position="41"/>
        <end position="171"/>
    </location>
</feature>
<evidence type="ECO:0000313" key="2">
    <source>
        <dbReference type="EMBL" id="KAB8067781.1"/>
    </source>
</evidence>
<name>A0A5N5WH70_9EURO</name>
<dbReference type="EMBL" id="ML732445">
    <property type="protein sequence ID" value="KAB8067781.1"/>
    <property type="molecule type" value="Genomic_DNA"/>
</dbReference>
<evidence type="ECO:0000313" key="3">
    <source>
        <dbReference type="Proteomes" id="UP000326565"/>
    </source>
</evidence>
<proteinExistence type="predicted"/>
<dbReference type="InterPro" id="IPR056009">
    <property type="entry name" value="DUF7587"/>
</dbReference>
<accession>A0A5N5WH70</accession>
<reference evidence="2 3" key="1">
    <citation type="submission" date="2019-04" db="EMBL/GenBank/DDBJ databases">
        <title>Friends and foes A comparative genomics study of 23 Aspergillus species from section Flavi.</title>
        <authorList>
            <consortium name="DOE Joint Genome Institute"/>
            <person name="Kjaerbolling I."/>
            <person name="Vesth T."/>
            <person name="Frisvad J.C."/>
            <person name="Nybo J.L."/>
            <person name="Theobald S."/>
            <person name="Kildgaard S."/>
            <person name="Isbrandt T."/>
            <person name="Kuo A."/>
            <person name="Sato A."/>
            <person name="Lyhne E.K."/>
            <person name="Kogle M.E."/>
            <person name="Wiebenga A."/>
            <person name="Kun R.S."/>
            <person name="Lubbers R.J."/>
            <person name="Makela M.R."/>
            <person name="Barry K."/>
            <person name="Chovatia M."/>
            <person name="Clum A."/>
            <person name="Daum C."/>
            <person name="Haridas S."/>
            <person name="He G."/>
            <person name="LaButti K."/>
            <person name="Lipzen A."/>
            <person name="Mondo S."/>
            <person name="Riley R."/>
            <person name="Salamov A."/>
            <person name="Simmons B.A."/>
            <person name="Magnuson J.K."/>
            <person name="Henrissat B."/>
            <person name="Mortensen U.H."/>
            <person name="Larsen T.O."/>
            <person name="Devries R.P."/>
            <person name="Grigoriev I.V."/>
            <person name="Machida M."/>
            <person name="Baker S.E."/>
            <person name="Andersen M.R."/>
        </authorList>
    </citation>
    <scope>NUCLEOTIDE SEQUENCE [LARGE SCALE GENOMIC DNA]</scope>
    <source>
        <strain evidence="2 3">CBS 151.66</strain>
    </source>
</reference>
<dbReference type="AlphaFoldDB" id="A0A5N5WH70"/>
<sequence>MNNLTRALRNTYLSDRPEELEQLQFRPQAGSGLSQTALDEIPRYLFRVVSPHSVGETNKTWVRSESALRNERSSMEDIFLNLDTVKRTTIARTLNLHLRWWPKGELRDNFVSWTSSLLFAIQYIYYRHLSPEDESSLEQIKLYIIDTTRLQYLRNETIQYFGEYLSQGSLKIEGKCEMISAQSFFESDRLRRLQPHFLEFHDVPFSNGKPIWVKEVIRLHETIWPFTDLPILSSAEMADRLEAVKEIIQNLTPSWRYPLAIYLTALIGSISIIEDKGAAIDNIFLSCFQSVFPHGGRQQGFRPSSFNIVAPETMPEMKQVKRLVREIQKYCALRQALDHVKVAEASIRNLHFDNVTSEDGRAFVVADPNELLDRTGQTLLSRLRSVQMLCEEVTSAISLNSA</sequence>
<dbReference type="OrthoDB" id="4152607at2759"/>
<evidence type="ECO:0000259" key="1">
    <source>
        <dbReference type="Pfam" id="PF24494"/>
    </source>
</evidence>
<dbReference type="Pfam" id="PF24494">
    <property type="entry name" value="DUF7587"/>
    <property type="match status" value="1"/>
</dbReference>
<dbReference type="Proteomes" id="UP000326565">
    <property type="component" value="Unassembled WGS sequence"/>
</dbReference>
<keyword evidence="3" id="KW-1185">Reference proteome</keyword>
<gene>
    <name evidence="2" type="ORF">BDV29DRAFT_196174</name>
</gene>